<dbReference type="Proteomes" id="UP000319828">
    <property type="component" value="Unassembled WGS sequence"/>
</dbReference>
<proteinExistence type="predicted"/>
<dbReference type="Pfam" id="PF08220">
    <property type="entry name" value="HTH_DeoR"/>
    <property type="match status" value="1"/>
</dbReference>
<dbReference type="AlphaFoldDB" id="A0A557P0D7"/>
<dbReference type="PROSITE" id="PS00894">
    <property type="entry name" value="HTH_DEOR_1"/>
    <property type="match status" value="1"/>
</dbReference>
<dbReference type="InterPro" id="IPR018356">
    <property type="entry name" value="Tscrpt_reg_HTH_DeoR_CS"/>
</dbReference>
<dbReference type="Gene3D" id="1.10.10.10">
    <property type="entry name" value="Winged helix-like DNA-binding domain superfamily/Winged helix DNA-binding domain"/>
    <property type="match status" value="1"/>
</dbReference>
<dbReference type="PANTHER" id="PTHR30363:SF58">
    <property type="entry name" value="REGULATORY PROTEIN, DEOR FAMILY"/>
    <property type="match status" value="1"/>
</dbReference>
<dbReference type="PANTHER" id="PTHR30363">
    <property type="entry name" value="HTH-TYPE TRANSCRIPTIONAL REGULATOR SRLR-RELATED"/>
    <property type="match status" value="1"/>
</dbReference>
<evidence type="ECO:0000313" key="5">
    <source>
        <dbReference type="EMBL" id="TVO34089.1"/>
    </source>
</evidence>
<evidence type="ECO:0000256" key="3">
    <source>
        <dbReference type="ARBA" id="ARBA00023163"/>
    </source>
</evidence>
<dbReference type="GO" id="GO:0003700">
    <property type="term" value="F:DNA-binding transcription factor activity"/>
    <property type="evidence" value="ECO:0007669"/>
    <property type="project" value="InterPro"/>
</dbReference>
<name>A0A557P0D7_9VIBR</name>
<protein>
    <submittedName>
        <fullName evidence="5">DeoR/GlpR transcriptional regulator</fullName>
    </submittedName>
</protein>
<dbReference type="InterPro" id="IPR036388">
    <property type="entry name" value="WH-like_DNA-bd_sf"/>
</dbReference>
<dbReference type="Pfam" id="PF00455">
    <property type="entry name" value="DeoRC"/>
    <property type="match status" value="1"/>
</dbReference>
<dbReference type="InterPro" id="IPR050313">
    <property type="entry name" value="Carb_Metab_HTH_regulators"/>
</dbReference>
<dbReference type="SUPFAM" id="SSF46785">
    <property type="entry name" value="Winged helix' DNA-binding domain"/>
    <property type="match status" value="1"/>
</dbReference>
<evidence type="ECO:0000256" key="1">
    <source>
        <dbReference type="ARBA" id="ARBA00023015"/>
    </source>
</evidence>
<dbReference type="InterPro" id="IPR037171">
    <property type="entry name" value="NagB/RpiA_transferase-like"/>
</dbReference>
<dbReference type="PROSITE" id="PS51000">
    <property type="entry name" value="HTH_DEOR_2"/>
    <property type="match status" value="1"/>
</dbReference>
<comment type="caution">
    <text evidence="5">The sequence shown here is derived from an EMBL/GenBank/DDBJ whole genome shotgun (WGS) entry which is preliminary data.</text>
</comment>
<dbReference type="GO" id="GO:0003677">
    <property type="term" value="F:DNA binding"/>
    <property type="evidence" value="ECO:0007669"/>
    <property type="project" value="UniProtKB-KW"/>
</dbReference>
<dbReference type="InterPro" id="IPR014036">
    <property type="entry name" value="DeoR-like_C"/>
</dbReference>
<dbReference type="Gene3D" id="3.40.50.1360">
    <property type="match status" value="1"/>
</dbReference>
<dbReference type="PRINTS" id="PR00037">
    <property type="entry name" value="HTHLACR"/>
</dbReference>
<dbReference type="EMBL" id="VMKJ01000033">
    <property type="protein sequence ID" value="TVO34089.1"/>
    <property type="molecule type" value="Genomic_DNA"/>
</dbReference>
<organism evidence="5 6">
    <name type="scientific">Vibrio algivorus</name>
    <dbReference type="NCBI Taxonomy" id="1667024"/>
    <lineage>
        <taxon>Bacteria</taxon>
        <taxon>Pseudomonadati</taxon>
        <taxon>Pseudomonadota</taxon>
        <taxon>Gammaproteobacteria</taxon>
        <taxon>Vibrionales</taxon>
        <taxon>Vibrionaceae</taxon>
        <taxon>Vibrio</taxon>
    </lineage>
</organism>
<feature type="domain" description="HTH deoR-type" evidence="4">
    <location>
        <begin position="3"/>
        <end position="58"/>
    </location>
</feature>
<dbReference type="InterPro" id="IPR001034">
    <property type="entry name" value="DeoR_HTH"/>
</dbReference>
<accession>A0A557P0D7</accession>
<evidence type="ECO:0000313" key="6">
    <source>
        <dbReference type="Proteomes" id="UP000319828"/>
    </source>
</evidence>
<dbReference type="OrthoDB" id="9816363at2"/>
<evidence type="ECO:0000256" key="2">
    <source>
        <dbReference type="ARBA" id="ARBA00023125"/>
    </source>
</evidence>
<keyword evidence="2" id="KW-0238">DNA-binding</keyword>
<dbReference type="SUPFAM" id="SSF100950">
    <property type="entry name" value="NagB/RpiA/CoA transferase-like"/>
    <property type="match status" value="1"/>
</dbReference>
<keyword evidence="3" id="KW-0804">Transcription</keyword>
<evidence type="ECO:0000259" key="4">
    <source>
        <dbReference type="PROSITE" id="PS51000"/>
    </source>
</evidence>
<sequence length="252" mass="27448">MIPAERQKKILTLLKSQEVVSISELVNLLNVSHMTIRRDIEKLESIGKVNSVSGGVQLTQTLHSELSHDAKITQFSLEKEKIGQIAANSITPNATIYLDAGTTTLEIAHKLCQRNDLLIITNDFAIAAYLMSHSNHDIYHTGGKVDRENQSTVGSKVADFLLGMNIDIAFISTSSWSLKGLSTPNEDKVVVKKAIAKASKAVYLVSDASKYGKVATFHALDIESIDIIITDSTLPESVNFELKEKGIAVLSA</sequence>
<dbReference type="SMART" id="SM00420">
    <property type="entry name" value="HTH_DEOR"/>
    <property type="match status" value="1"/>
</dbReference>
<dbReference type="InterPro" id="IPR036390">
    <property type="entry name" value="WH_DNA-bd_sf"/>
</dbReference>
<keyword evidence="1" id="KW-0805">Transcription regulation</keyword>
<gene>
    <name evidence="5" type="ORF">FOF44_13960</name>
</gene>
<dbReference type="RefSeq" id="WP_144388789.1">
    <property type="nucleotide sequence ID" value="NZ_CANNCB010000026.1"/>
</dbReference>
<reference evidence="5 6" key="1">
    <citation type="submission" date="2019-07" db="EMBL/GenBank/DDBJ databases">
        <title>The draft genome sequence of Vibrio algivorus M1486.</title>
        <authorList>
            <person name="Meng X."/>
        </authorList>
    </citation>
    <scope>NUCLEOTIDE SEQUENCE [LARGE SCALE GENOMIC DNA]</scope>
    <source>
        <strain evidence="5 6">M1486</strain>
    </source>
</reference>
<dbReference type="SMART" id="SM01134">
    <property type="entry name" value="DeoRC"/>
    <property type="match status" value="1"/>
</dbReference>